<dbReference type="Proteomes" id="UP000001357">
    <property type="component" value="Unassembled WGS sequence"/>
</dbReference>
<feature type="region of interest" description="Disordered" evidence="2">
    <location>
        <begin position="714"/>
        <end position="747"/>
    </location>
</feature>
<evidence type="ECO:0000256" key="1">
    <source>
        <dbReference type="SAM" id="Coils"/>
    </source>
</evidence>
<reference evidence="3 4" key="1">
    <citation type="journal article" date="2008" name="Nature">
        <title>The genome of the choanoflagellate Monosiga brevicollis and the origin of metazoans.</title>
        <authorList>
            <consortium name="JGI Sequencing"/>
            <person name="King N."/>
            <person name="Westbrook M.J."/>
            <person name="Young S.L."/>
            <person name="Kuo A."/>
            <person name="Abedin M."/>
            <person name="Chapman J."/>
            <person name="Fairclough S."/>
            <person name="Hellsten U."/>
            <person name="Isogai Y."/>
            <person name="Letunic I."/>
            <person name="Marr M."/>
            <person name="Pincus D."/>
            <person name="Putnam N."/>
            <person name="Rokas A."/>
            <person name="Wright K.J."/>
            <person name="Zuzow R."/>
            <person name="Dirks W."/>
            <person name="Good M."/>
            <person name="Goodstein D."/>
            <person name="Lemons D."/>
            <person name="Li W."/>
            <person name="Lyons J.B."/>
            <person name="Morris A."/>
            <person name="Nichols S."/>
            <person name="Richter D.J."/>
            <person name="Salamov A."/>
            <person name="Bork P."/>
            <person name="Lim W.A."/>
            <person name="Manning G."/>
            <person name="Miller W.T."/>
            <person name="McGinnis W."/>
            <person name="Shapiro H."/>
            <person name="Tjian R."/>
            <person name="Grigoriev I.V."/>
            <person name="Rokhsar D."/>
        </authorList>
    </citation>
    <scope>NUCLEOTIDE SEQUENCE [LARGE SCALE GENOMIC DNA]</scope>
    <source>
        <strain evidence="4">MX1 / ATCC 50154</strain>
    </source>
</reference>
<keyword evidence="1" id="KW-0175">Coiled coil</keyword>
<feature type="compositionally biased region" description="Low complexity" evidence="2">
    <location>
        <begin position="15"/>
        <end position="34"/>
    </location>
</feature>
<dbReference type="KEGG" id="mbr:MONBRDRAFT_28764"/>
<gene>
    <name evidence="3" type="ORF">MONBRDRAFT_28764</name>
</gene>
<evidence type="ECO:0000313" key="4">
    <source>
        <dbReference type="Proteomes" id="UP000001357"/>
    </source>
</evidence>
<feature type="coiled-coil region" evidence="1">
    <location>
        <begin position="476"/>
        <end position="531"/>
    </location>
</feature>
<feature type="region of interest" description="Disordered" evidence="2">
    <location>
        <begin position="1"/>
        <end position="46"/>
    </location>
</feature>
<dbReference type="GeneID" id="5894516"/>
<dbReference type="RefSeq" id="XP_001749184.1">
    <property type="nucleotide sequence ID" value="XM_001749132.1"/>
</dbReference>
<dbReference type="InParanoid" id="A9V945"/>
<proteinExistence type="predicted"/>
<name>A9V945_MONBE</name>
<protein>
    <submittedName>
        <fullName evidence="3">Uncharacterized protein</fullName>
    </submittedName>
</protein>
<keyword evidence="4" id="KW-1185">Reference proteome</keyword>
<evidence type="ECO:0000256" key="2">
    <source>
        <dbReference type="SAM" id="MobiDB-lite"/>
    </source>
</evidence>
<dbReference type="EMBL" id="CH991569">
    <property type="protein sequence ID" value="EDQ85990.1"/>
    <property type="molecule type" value="Genomic_DNA"/>
</dbReference>
<feature type="compositionally biased region" description="Basic and acidic residues" evidence="2">
    <location>
        <begin position="36"/>
        <end position="45"/>
    </location>
</feature>
<feature type="region of interest" description="Disordered" evidence="2">
    <location>
        <begin position="643"/>
        <end position="699"/>
    </location>
</feature>
<sequence>MAGLIPEEMKGDGLGSTSAAAAQGAGSTLAGSSSRKGGDDFRDDPQELVQSVVDGWNKLRGLLSQADSRLAIQDQAWQALHGRHQALLEQYTQQSHALEALRDEQKAERACAHDELEQLNTQLTEAAAAHSCELEDQRETLKSTAQALAIQEGENVRCYDQQGHLGEAKSALLEELEDQKALIAEHEDRQQQVTQRQEQLEAALRLATEERHALAHEVQAAHKLGAKAQEQGSQTRAAVHAVAAQAEAILQSLSHASSGPDTSTALDMPEHPQSVASQEWHRAEAQSTRLLEQLNSERQQKADLEQTLAEVGQRLAELRETAADALKLEAERTRWQVAHGELEHELAQTESKLHKQREQALSERAQLESATRLVEQQLTTQGDALTACQSRLAARDEELQEATRKLEELEVELKSRRQREDVLEEQVQSTSHCLQMQVQERTQQEHAATDAAHALETLGQDRDRWHRKYLKQTEELKMARQQAAVLHRELAAARRDLHQCKEQALQNLQRCQKAEAQIRQEQVAARSALTETNRLRRQLARHTGRLGLLNPTAGGGEKRGDQNAGASTSDPACVVSTKEYDYCSPPPTPPRPAPSSHPQGEVQAATEEVTPAKAVVPKTAEAKSVGVLASSGKTKHMARVSFDEGQLESESDGDSGDTVPKRAALTEVLAPKEVTCIDPRDRPAGAPRPEEYFPTPEGQDFSFKAFFDASVAADQEWRDRQETGHVLPEEEVLETGPPPAGLSQDAS</sequence>
<feature type="region of interest" description="Disordered" evidence="2">
    <location>
        <begin position="540"/>
        <end position="618"/>
    </location>
</feature>
<feature type="coiled-coil region" evidence="1">
    <location>
        <begin position="169"/>
        <end position="217"/>
    </location>
</feature>
<dbReference type="STRING" id="81824.A9V945"/>
<dbReference type="AlphaFoldDB" id="A9V945"/>
<feature type="compositionally biased region" description="Pro residues" evidence="2">
    <location>
        <begin position="584"/>
        <end position="595"/>
    </location>
</feature>
<feature type="coiled-coil region" evidence="1">
    <location>
        <begin position="84"/>
        <end position="129"/>
    </location>
</feature>
<organism evidence="3 4">
    <name type="scientific">Monosiga brevicollis</name>
    <name type="common">Choanoflagellate</name>
    <dbReference type="NCBI Taxonomy" id="81824"/>
    <lineage>
        <taxon>Eukaryota</taxon>
        <taxon>Choanoflagellata</taxon>
        <taxon>Craspedida</taxon>
        <taxon>Salpingoecidae</taxon>
        <taxon>Monosiga</taxon>
    </lineage>
</organism>
<feature type="coiled-coil region" evidence="1">
    <location>
        <begin position="287"/>
        <end position="426"/>
    </location>
</feature>
<accession>A9V945</accession>
<evidence type="ECO:0000313" key="3">
    <source>
        <dbReference type="EMBL" id="EDQ85990.1"/>
    </source>
</evidence>
<feature type="compositionally biased region" description="Acidic residues" evidence="2">
    <location>
        <begin position="645"/>
        <end position="655"/>
    </location>
</feature>
<feature type="compositionally biased region" description="Basic and acidic residues" evidence="2">
    <location>
        <begin position="678"/>
        <end position="691"/>
    </location>
</feature>